<proteinExistence type="predicted"/>
<gene>
    <name evidence="2" type="ORF">GRAN_2790</name>
</gene>
<reference evidence="3" key="2">
    <citation type="submission" date="2019-02" db="EMBL/GenBank/DDBJ databases">
        <title>Granulicella sibirica sp. nov., a psychrotolerant acidobacterium isolated from an organic soil layer in forested tundra, West Siberia.</title>
        <authorList>
            <person name="Oshkin I.Y."/>
            <person name="Kulichevskaya I.S."/>
            <person name="Rijpstra W.I.C."/>
            <person name="Sinninghe Damste J.S."/>
            <person name="Rakitin A.L."/>
            <person name="Ravin N.V."/>
            <person name="Dedysh S.N."/>
        </authorList>
    </citation>
    <scope>NUCLEOTIDE SEQUENCE [LARGE SCALE GENOMIC DNA]</scope>
    <source>
        <strain evidence="3">AF10</strain>
    </source>
</reference>
<dbReference type="Gene3D" id="1.20.120.450">
    <property type="entry name" value="dinb family like domain"/>
    <property type="match status" value="2"/>
</dbReference>
<feature type="domain" description="DinB-like" evidence="1">
    <location>
        <begin position="37"/>
        <end position="166"/>
    </location>
</feature>
<keyword evidence="3" id="KW-1185">Reference proteome</keyword>
<dbReference type="SUPFAM" id="SSF109854">
    <property type="entry name" value="DinB/YfiT-like putative metalloenzymes"/>
    <property type="match status" value="1"/>
</dbReference>
<dbReference type="InterPro" id="IPR034660">
    <property type="entry name" value="DinB/YfiT-like"/>
</dbReference>
<dbReference type="Pfam" id="PF12867">
    <property type="entry name" value="DinB_2"/>
    <property type="match status" value="1"/>
</dbReference>
<sequence>MAGGEGVVMSEAMKVEPWLRGTLNHVDSVRRQVLHALELSNEDAERWCGDLSDEEVNARPYGVASVAFHLRHIARSLDRLLTYAEGNQLTDEQMAALRGELDPGARAEECLEEFRMGIGSAARRVAELLPGDFEEGRGVGRKGLPSTVGGLLVHCAEHTQRHSGQMVTTAKVVAGMR</sequence>
<accession>A0A4Q0SXQ2</accession>
<dbReference type="AlphaFoldDB" id="A0A4Q0SXQ2"/>
<dbReference type="EMBL" id="RDSM01000002">
    <property type="protein sequence ID" value="RXH55933.1"/>
    <property type="molecule type" value="Genomic_DNA"/>
</dbReference>
<evidence type="ECO:0000259" key="1">
    <source>
        <dbReference type="Pfam" id="PF12867"/>
    </source>
</evidence>
<dbReference type="Proteomes" id="UP000289437">
    <property type="component" value="Unassembled WGS sequence"/>
</dbReference>
<comment type="caution">
    <text evidence="2">The sequence shown here is derived from an EMBL/GenBank/DDBJ whole genome shotgun (WGS) entry which is preliminary data.</text>
</comment>
<dbReference type="InterPro" id="IPR024775">
    <property type="entry name" value="DinB-like"/>
</dbReference>
<name>A0A4Q0SXQ2_9BACT</name>
<reference evidence="2 3" key="1">
    <citation type="submission" date="2018-11" db="EMBL/GenBank/DDBJ databases">
        <authorList>
            <person name="Mardanov A.V."/>
            <person name="Ravin N.V."/>
            <person name="Dedysh S.N."/>
        </authorList>
    </citation>
    <scope>NUCLEOTIDE SEQUENCE [LARGE SCALE GENOMIC DNA]</scope>
    <source>
        <strain evidence="2 3">AF10</strain>
    </source>
</reference>
<evidence type="ECO:0000313" key="3">
    <source>
        <dbReference type="Proteomes" id="UP000289437"/>
    </source>
</evidence>
<organism evidence="2 3">
    <name type="scientific">Granulicella sibirica</name>
    <dbReference type="NCBI Taxonomy" id="2479048"/>
    <lineage>
        <taxon>Bacteria</taxon>
        <taxon>Pseudomonadati</taxon>
        <taxon>Acidobacteriota</taxon>
        <taxon>Terriglobia</taxon>
        <taxon>Terriglobales</taxon>
        <taxon>Acidobacteriaceae</taxon>
        <taxon>Granulicella</taxon>
    </lineage>
</organism>
<evidence type="ECO:0000313" key="2">
    <source>
        <dbReference type="EMBL" id="RXH55933.1"/>
    </source>
</evidence>
<protein>
    <recommendedName>
        <fullName evidence="1">DinB-like domain-containing protein</fullName>
    </recommendedName>
</protein>